<dbReference type="AlphaFoldDB" id="A0A1U6IHL8"/>
<sequence>MAHLHFLRDQGVPAYLVLVNFLNDADMKGPSTPETWQAAYDVAFHLMGLGKRHSMSRYIIEVFPKVEGRSDMEKR</sequence>
<accession>A0A1U6IHL8</accession>
<protein>
    <submittedName>
        <fullName evidence="1">Uncharacterized protein</fullName>
    </submittedName>
</protein>
<dbReference type="Proteomes" id="UP000190989">
    <property type="component" value="Unassembled WGS sequence"/>
</dbReference>
<reference evidence="2" key="1">
    <citation type="submission" date="2017-02" db="EMBL/GenBank/DDBJ databases">
        <authorList>
            <person name="Varghese N."/>
            <person name="Submissions S."/>
        </authorList>
    </citation>
    <scope>NUCLEOTIDE SEQUENCE [LARGE SCALE GENOMIC DNA]</scope>
    <source>
        <strain evidence="2">SM117</strain>
    </source>
</reference>
<dbReference type="EMBL" id="FVZE01000006">
    <property type="protein sequence ID" value="SLK07489.1"/>
    <property type="molecule type" value="Genomic_DNA"/>
</dbReference>
<organism evidence="1 2">
    <name type="scientific">Novosphingobium mathurense</name>
    <dbReference type="NCBI Taxonomy" id="428990"/>
    <lineage>
        <taxon>Bacteria</taxon>
        <taxon>Pseudomonadati</taxon>
        <taxon>Pseudomonadota</taxon>
        <taxon>Alphaproteobacteria</taxon>
        <taxon>Sphingomonadales</taxon>
        <taxon>Sphingomonadaceae</taxon>
        <taxon>Novosphingobium</taxon>
    </lineage>
</organism>
<evidence type="ECO:0000313" key="2">
    <source>
        <dbReference type="Proteomes" id="UP000190989"/>
    </source>
</evidence>
<gene>
    <name evidence="1" type="ORF">SAMN06295987_106262</name>
</gene>
<keyword evidence="2" id="KW-1185">Reference proteome</keyword>
<proteinExistence type="predicted"/>
<name>A0A1U6IHL8_9SPHN</name>
<evidence type="ECO:0000313" key="1">
    <source>
        <dbReference type="EMBL" id="SLK07489.1"/>
    </source>
</evidence>